<evidence type="ECO:0000313" key="1">
    <source>
        <dbReference type="EMBL" id="KAJ8627203.1"/>
    </source>
</evidence>
<name>A0ACC2L1R9_PERAE</name>
<protein>
    <submittedName>
        <fullName evidence="1">Uncharacterized protein</fullName>
    </submittedName>
</protein>
<proteinExistence type="predicted"/>
<keyword evidence="2" id="KW-1185">Reference proteome</keyword>
<accession>A0ACC2L1R9</accession>
<comment type="caution">
    <text evidence="1">The sequence shown here is derived from an EMBL/GenBank/DDBJ whole genome shotgun (WGS) entry which is preliminary data.</text>
</comment>
<sequence>MDQSTEVRPRSLCKSREEKGEGPCPCCCSSTKSRVERVEASGESDQKEDGDSMMQVDADANTNADAALLGEEGGGGSGEGVWRLGKRTPHPIATHPIARKKREKEGQQESRKKSEVVPADRRNYAVDITVTSSDIFSIARFALVLIMPTMSEAA</sequence>
<dbReference type="EMBL" id="CM056814">
    <property type="protein sequence ID" value="KAJ8627203.1"/>
    <property type="molecule type" value="Genomic_DNA"/>
</dbReference>
<dbReference type="Proteomes" id="UP001234297">
    <property type="component" value="Chromosome 6"/>
</dbReference>
<reference evidence="1 2" key="1">
    <citation type="journal article" date="2022" name="Hortic Res">
        <title>A haplotype resolved chromosomal level avocado genome allows analysis of novel avocado genes.</title>
        <authorList>
            <person name="Nath O."/>
            <person name="Fletcher S.J."/>
            <person name="Hayward A."/>
            <person name="Shaw L.M."/>
            <person name="Masouleh A.K."/>
            <person name="Furtado A."/>
            <person name="Henry R.J."/>
            <person name="Mitter N."/>
        </authorList>
    </citation>
    <scope>NUCLEOTIDE SEQUENCE [LARGE SCALE GENOMIC DNA]</scope>
    <source>
        <strain evidence="2">cv. Hass</strain>
    </source>
</reference>
<evidence type="ECO:0000313" key="2">
    <source>
        <dbReference type="Proteomes" id="UP001234297"/>
    </source>
</evidence>
<organism evidence="1 2">
    <name type="scientific">Persea americana</name>
    <name type="common">Avocado</name>
    <dbReference type="NCBI Taxonomy" id="3435"/>
    <lineage>
        <taxon>Eukaryota</taxon>
        <taxon>Viridiplantae</taxon>
        <taxon>Streptophyta</taxon>
        <taxon>Embryophyta</taxon>
        <taxon>Tracheophyta</taxon>
        <taxon>Spermatophyta</taxon>
        <taxon>Magnoliopsida</taxon>
        <taxon>Magnoliidae</taxon>
        <taxon>Laurales</taxon>
        <taxon>Lauraceae</taxon>
        <taxon>Persea</taxon>
    </lineage>
</organism>
<gene>
    <name evidence="1" type="ORF">MRB53_020510</name>
</gene>